<name>A0A8J4TMQ9_CLAMG</name>
<dbReference type="EMBL" id="QNUK01000211">
    <property type="protein sequence ID" value="KAF5898075.1"/>
    <property type="molecule type" value="Genomic_DNA"/>
</dbReference>
<accession>A0A8J4TMQ9</accession>
<gene>
    <name evidence="1" type="ORF">DAT39_012219</name>
</gene>
<evidence type="ECO:0000313" key="2">
    <source>
        <dbReference type="Proteomes" id="UP000727407"/>
    </source>
</evidence>
<keyword evidence="1" id="KW-0418">Kinase</keyword>
<organism evidence="1 2">
    <name type="scientific">Clarias magur</name>
    <name type="common">Asian catfish</name>
    <name type="synonym">Macropteronotus magur</name>
    <dbReference type="NCBI Taxonomy" id="1594786"/>
    <lineage>
        <taxon>Eukaryota</taxon>
        <taxon>Metazoa</taxon>
        <taxon>Chordata</taxon>
        <taxon>Craniata</taxon>
        <taxon>Vertebrata</taxon>
        <taxon>Euteleostomi</taxon>
        <taxon>Actinopterygii</taxon>
        <taxon>Neopterygii</taxon>
        <taxon>Teleostei</taxon>
        <taxon>Ostariophysi</taxon>
        <taxon>Siluriformes</taxon>
        <taxon>Clariidae</taxon>
        <taxon>Clarias</taxon>
    </lineage>
</organism>
<proteinExistence type="predicted"/>
<feature type="non-terminal residue" evidence="1">
    <location>
        <position position="68"/>
    </location>
</feature>
<sequence>MQQRTINAAAVCMSTSVCAAVNLRAAQRDSFFLYSGASARGHVEERSLWAAAAGSRRGQSELLADRLR</sequence>
<keyword evidence="1" id="KW-0808">Transferase</keyword>
<evidence type="ECO:0000313" key="1">
    <source>
        <dbReference type="EMBL" id="KAF5898075.1"/>
    </source>
</evidence>
<protein>
    <submittedName>
        <fullName evidence="1">Leucine-rich repeat receptor-like protein kinase TDR</fullName>
    </submittedName>
</protein>
<dbReference type="Proteomes" id="UP000727407">
    <property type="component" value="Unassembled WGS sequence"/>
</dbReference>
<dbReference type="AlphaFoldDB" id="A0A8J4TMQ9"/>
<reference evidence="1" key="1">
    <citation type="submission" date="2020-07" db="EMBL/GenBank/DDBJ databases">
        <title>Clarias magur genome sequencing, assembly and annotation.</title>
        <authorList>
            <person name="Kushwaha B."/>
            <person name="Kumar R."/>
            <person name="Das P."/>
            <person name="Joshi C.G."/>
            <person name="Kumar D."/>
            <person name="Nagpure N.S."/>
            <person name="Pandey M."/>
            <person name="Agarwal S."/>
            <person name="Srivastava S."/>
            <person name="Singh M."/>
            <person name="Sahoo L."/>
            <person name="Jayasankar P."/>
            <person name="Meher P.K."/>
            <person name="Koringa P.G."/>
            <person name="Iquebal M.A."/>
            <person name="Das S.P."/>
            <person name="Bit A."/>
            <person name="Patnaik S."/>
            <person name="Patel N."/>
            <person name="Shah T.M."/>
            <person name="Hinsu A."/>
            <person name="Jena J.K."/>
        </authorList>
    </citation>
    <scope>NUCLEOTIDE SEQUENCE</scope>
    <source>
        <strain evidence="1">CIFAMagur01</strain>
        <tissue evidence="1">Testis</tissue>
    </source>
</reference>
<dbReference type="GO" id="GO:0016301">
    <property type="term" value="F:kinase activity"/>
    <property type="evidence" value="ECO:0007669"/>
    <property type="project" value="UniProtKB-KW"/>
</dbReference>
<keyword evidence="2" id="KW-1185">Reference proteome</keyword>
<keyword evidence="1" id="KW-0675">Receptor</keyword>
<comment type="caution">
    <text evidence="1">The sequence shown here is derived from an EMBL/GenBank/DDBJ whole genome shotgun (WGS) entry which is preliminary data.</text>
</comment>